<dbReference type="InterPro" id="IPR016163">
    <property type="entry name" value="Ald_DH_C"/>
</dbReference>
<keyword evidence="5" id="KW-1185">Reference proteome</keyword>
<organism evidence="4 5">
    <name type="scientific">Symmachiella dynata</name>
    <dbReference type="NCBI Taxonomy" id="2527995"/>
    <lineage>
        <taxon>Bacteria</taxon>
        <taxon>Pseudomonadati</taxon>
        <taxon>Planctomycetota</taxon>
        <taxon>Planctomycetia</taxon>
        <taxon>Planctomycetales</taxon>
        <taxon>Planctomycetaceae</taxon>
        <taxon>Symmachiella</taxon>
    </lineage>
</organism>
<dbReference type="AlphaFoldDB" id="A0A517ZN69"/>
<feature type="domain" description="Aldehyde dehydrogenase" evidence="3">
    <location>
        <begin position="40"/>
        <end position="294"/>
    </location>
</feature>
<dbReference type="NCBIfam" id="NF011927">
    <property type="entry name" value="PRK15398.1"/>
    <property type="match status" value="1"/>
</dbReference>
<protein>
    <submittedName>
        <fullName evidence="4">Aldehyde-alcohol dehydrogenase</fullName>
    </submittedName>
</protein>
<dbReference type="CDD" id="cd07121">
    <property type="entry name" value="ALDH_EutE"/>
    <property type="match status" value="1"/>
</dbReference>
<keyword evidence="1" id="KW-0560">Oxidoreductase</keyword>
<evidence type="ECO:0000259" key="3">
    <source>
        <dbReference type="Pfam" id="PF00171"/>
    </source>
</evidence>
<dbReference type="GO" id="GO:0008774">
    <property type="term" value="F:acetaldehyde dehydrogenase (acetylating) activity"/>
    <property type="evidence" value="ECO:0007669"/>
    <property type="project" value="InterPro"/>
</dbReference>
<dbReference type="Gene3D" id="3.40.605.10">
    <property type="entry name" value="Aldehyde Dehydrogenase, Chain A, domain 1"/>
    <property type="match status" value="1"/>
</dbReference>
<gene>
    <name evidence="4" type="primary">adhE</name>
    <name evidence="4" type="ORF">Mal52_23970</name>
</gene>
<sequence length="473" mass="50956">MQATEQAIRQVVQEVLAQLGNGGRTTNGTHRNGDWGVFQTVDDAVAAAGDGFKALSQRPVSDRVKIVQCIKQLCTAQAEELGRLELEETGIGRLDHKIQKLQIIELVPGVEFLKCDALSGDHGLTVTEYAPFGVIGKITPVTHSLPTLASNAISMIAGGNTLVCNPHPAGRLIACEGARRINRAIYEATGLENLVTIIENPTIETANEIFAHRGVRLICVTGGPFVARAAMASSKRAIVAGPGNPPVVVDETADIDNAARSIITGGAFDNNLLCIGEKEVFAVESIFDELLSAMPRHGGYQLNCQQIDQLTKLAFDPPKDGSDHHTLNRDLVGKDASVLAELIGVQVPAGTDLLYGETDESNPFVPEEQMMPFVPFVRCRNAMHGIELAKEYEHNFRHTSIIHTRDVRNMTTMGREMDTTLFVKNGPSSAGLGLGGEGYLSFSIATPTGEGVTSPLTFTRQRRCALVDDLRII</sequence>
<reference evidence="4 5" key="1">
    <citation type="submission" date="2019-02" db="EMBL/GenBank/DDBJ databases">
        <title>Deep-cultivation of Planctomycetes and their phenomic and genomic characterization uncovers novel biology.</title>
        <authorList>
            <person name="Wiegand S."/>
            <person name="Jogler M."/>
            <person name="Boedeker C."/>
            <person name="Pinto D."/>
            <person name="Vollmers J."/>
            <person name="Rivas-Marin E."/>
            <person name="Kohn T."/>
            <person name="Peeters S.H."/>
            <person name="Heuer A."/>
            <person name="Rast P."/>
            <person name="Oberbeckmann S."/>
            <person name="Bunk B."/>
            <person name="Jeske O."/>
            <person name="Meyerdierks A."/>
            <person name="Storesund J.E."/>
            <person name="Kallscheuer N."/>
            <person name="Luecker S."/>
            <person name="Lage O.M."/>
            <person name="Pohl T."/>
            <person name="Merkel B.J."/>
            <person name="Hornburger P."/>
            <person name="Mueller R.-W."/>
            <person name="Bruemmer F."/>
            <person name="Labrenz M."/>
            <person name="Spormann A.M."/>
            <person name="Op den Camp H."/>
            <person name="Overmann J."/>
            <person name="Amann R."/>
            <person name="Jetten M.S.M."/>
            <person name="Mascher T."/>
            <person name="Medema M.H."/>
            <person name="Devos D.P."/>
            <person name="Kaster A.-K."/>
            <person name="Ovreas L."/>
            <person name="Rohde M."/>
            <person name="Galperin M.Y."/>
            <person name="Jogler C."/>
        </authorList>
    </citation>
    <scope>NUCLEOTIDE SEQUENCE [LARGE SCALE GENOMIC DNA]</scope>
    <source>
        <strain evidence="4 5">Mal52</strain>
    </source>
</reference>
<dbReference type="InterPro" id="IPR015590">
    <property type="entry name" value="Aldehyde_DH_dom"/>
</dbReference>
<dbReference type="SUPFAM" id="SSF53720">
    <property type="entry name" value="ALDH-like"/>
    <property type="match status" value="1"/>
</dbReference>
<dbReference type="KEGG" id="sdyn:Mal52_23970"/>
<accession>A0A517ZN69</accession>
<dbReference type="Pfam" id="PF00171">
    <property type="entry name" value="Aldedh"/>
    <property type="match status" value="1"/>
</dbReference>
<evidence type="ECO:0000256" key="1">
    <source>
        <dbReference type="ARBA" id="ARBA00023002"/>
    </source>
</evidence>
<proteinExistence type="predicted"/>
<name>A0A517ZN69_9PLAN</name>
<dbReference type="PIRSF" id="PIRSF036410">
    <property type="entry name" value="EutE_PduP"/>
    <property type="match status" value="1"/>
</dbReference>
<dbReference type="Gene3D" id="3.40.309.10">
    <property type="entry name" value="Aldehyde Dehydrogenase, Chain A, domain 2"/>
    <property type="match status" value="1"/>
</dbReference>
<dbReference type="EMBL" id="CP036276">
    <property type="protein sequence ID" value="QDU43919.1"/>
    <property type="molecule type" value="Genomic_DNA"/>
</dbReference>
<dbReference type="InterPro" id="IPR016161">
    <property type="entry name" value="Ald_DH/histidinol_DH"/>
</dbReference>
<evidence type="ECO:0000313" key="4">
    <source>
        <dbReference type="EMBL" id="QDU43919.1"/>
    </source>
</evidence>
<evidence type="ECO:0000313" key="5">
    <source>
        <dbReference type="Proteomes" id="UP000319383"/>
    </source>
</evidence>
<dbReference type="InterPro" id="IPR012408">
    <property type="entry name" value="Acetald_propionald_DH-rel"/>
</dbReference>
<dbReference type="RefSeq" id="WP_145376195.1">
    <property type="nucleotide sequence ID" value="NZ_CP036276.1"/>
</dbReference>
<evidence type="ECO:0000256" key="2">
    <source>
        <dbReference type="ARBA" id="ARBA00023027"/>
    </source>
</evidence>
<keyword evidence="2" id="KW-0520">NAD</keyword>
<dbReference type="Proteomes" id="UP000319383">
    <property type="component" value="Chromosome"/>
</dbReference>
<dbReference type="PANTHER" id="PTHR11699">
    <property type="entry name" value="ALDEHYDE DEHYDROGENASE-RELATED"/>
    <property type="match status" value="1"/>
</dbReference>
<dbReference type="InterPro" id="IPR016162">
    <property type="entry name" value="Ald_DH_N"/>
</dbReference>